<dbReference type="PANTHER" id="PTHR22751">
    <property type="entry name" value="G-PROTEIN COUPLED RECEPTOR-RELATED"/>
    <property type="match status" value="1"/>
</dbReference>
<dbReference type="Proteomes" id="UP000230233">
    <property type="component" value="Chromosome II"/>
</dbReference>
<organism evidence="7 8">
    <name type="scientific">Caenorhabditis nigoni</name>
    <dbReference type="NCBI Taxonomy" id="1611254"/>
    <lineage>
        <taxon>Eukaryota</taxon>
        <taxon>Metazoa</taxon>
        <taxon>Ecdysozoa</taxon>
        <taxon>Nematoda</taxon>
        <taxon>Chromadorea</taxon>
        <taxon>Rhabditida</taxon>
        <taxon>Rhabditina</taxon>
        <taxon>Rhabditomorpha</taxon>
        <taxon>Rhabditoidea</taxon>
        <taxon>Rhabditidae</taxon>
        <taxon>Peloderinae</taxon>
        <taxon>Caenorhabditis</taxon>
    </lineage>
</organism>
<evidence type="ECO:0000259" key="6">
    <source>
        <dbReference type="PROSITE" id="PS50262"/>
    </source>
</evidence>
<evidence type="ECO:0000256" key="1">
    <source>
        <dbReference type="ARBA" id="ARBA00004370"/>
    </source>
</evidence>
<dbReference type="EMBL" id="PDUG01000002">
    <property type="protein sequence ID" value="PIC48529.1"/>
    <property type="molecule type" value="Genomic_DNA"/>
</dbReference>
<reference evidence="8" key="1">
    <citation type="submission" date="2017-10" db="EMBL/GenBank/DDBJ databases">
        <title>Rapid genome shrinkage in a self-fertile nematode reveals novel sperm competition proteins.</title>
        <authorList>
            <person name="Yin D."/>
            <person name="Schwarz E.M."/>
            <person name="Thomas C.G."/>
            <person name="Felde R.L."/>
            <person name="Korf I.F."/>
            <person name="Cutter A.D."/>
            <person name="Schartner C.M."/>
            <person name="Ralston E.J."/>
            <person name="Meyer B.J."/>
            <person name="Haag E.S."/>
        </authorList>
    </citation>
    <scope>NUCLEOTIDE SEQUENCE [LARGE SCALE GENOMIC DNA]</scope>
    <source>
        <strain evidence="8">JU1422</strain>
    </source>
</reference>
<dbReference type="PROSITE" id="PS50262">
    <property type="entry name" value="G_PROTEIN_RECEP_F1_2"/>
    <property type="match status" value="1"/>
</dbReference>
<keyword evidence="4 5" id="KW-0472">Membrane</keyword>
<dbReference type="GO" id="GO:0016020">
    <property type="term" value="C:membrane"/>
    <property type="evidence" value="ECO:0007669"/>
    <property type="project" value="UniProtKB-SubCell"/>
</dbReference>
<evidence type="ECO:0000256" key="3">
    <source>
        <dbReference type="ARBA" id="ARBA00022989"/>
    </source>
</evidence>
<keyword evidence="2 5" id="KW-0812">Transmembrane</keyword>
<feature type="transmembrane region" description="Helical" evidence="5">
    <location>
        <begin position="49"/>
        <end position="71"/>
    </location>
</feature>
<evidence type="ECO:0000256" key="4">
    <source>
        <dbReference type="ARBA" id="ARBA00023136"/>
    </source>
</evidence>
<dbReference type="SUPFAM" id="SSF81321">
    <property type="entry name" value="Family A G protein-coupled receptor-like"/>
    <property type="match status" value="1"/>
</dbReference>
<dbReference type="OrthoDB" id="10580950at2759"/>
<gene>
    <name evidence="7" type="primary">Cnig_chr_II.g7467</name>
    <name evidence="7" type="ORF">B9Z55_007467</name>
</gene>
<keyword evidence="8" id="KW-1185">Reference proteome</keyword>
<feature type="transmembrane region" description="Helical" evidence="5">
    <location>
        <begin position="169"/>
        <end position="190"/>
    </location>
</feature>
<dbReference type="GO" id="GO:0008528">
    <property type="term" value="F:G protein-coupled peptide receptor activity"/>
    <property type="evidence" value="ECO:0007669"/>
    <property type="project" value="InterPro"/>
</dbReference>
<feature type="transmembrane region" description="Helical" evidence="5">
    <location>
        <begin position="83"/>
        <end position="101"/>
    </location>
</feature>
<dbReference type="InterPro" id="IPR017452">
    <property type="entry name" value="GPCR_Rhodpsn_7TM"/>
</dbReference>
<dbReference type="AlphaFoldDB" id="A0A2G5V9S3"/>
<dbReference type="Pfam" id="PF10324">
    <property type="entry name" value="7TM_GPCR_Srw"/>
    <property type="match status" value="1"/>
</dbReference>
<dbReference type="InterPro" id="IPR019427">
    <property type="entry name" value="7TM_GPCR_serpentine_rcpt_Srw"/>
</dbReference>
<evidence type="ECO:0000313" key="8">
    <source>
        <dbReference type="Proteomes" id="UP000230233"/>
    </source>
</evidence>
<protein>
    <recommendedName>
        <fullName evidence="6">G-protein coupled receptors family 1 profile domain-containing protein</fullName>
    </recommendedName>
</protein>
<dbReference type="STRING" id="1611254.A0A2G5V9S3"/>
<feature type="transmembrane region" description="Helical" evidence="5">
    <location>
        <begin position="248"/>
        <end position="265"/>
    </location>
</feature>
<evidence type="ECO:0000313" key="7">
    <source>
        <dbReference type="EMBL" id="PIC48529.1"/>
    </source>
</evidence>
<comment type="caution">
    <text evidence="7">The sequence shown here is derived from an EMBL/GenBank/DDBJ whole genome shotgun (WGS) entry which is preliminary data.</text>
</comment>
<dbReference type="Gene3D" id="1.20.1070.10">
    <property type="entry name" value="Rhodopsin 7-helix transmembrane proteins"/>
    <property type="match status" value="1"/>
</dbReference>
<evidence type="ECO:0000256" key="5">
    <source>
        <dbReference type="SAM" id="Phobius"/>
    </source>
</evidence>
<sequence length="283" mass="32889">MRTSSTNIILLAIAISNLIYMVYPIIEWLKMEYDSTKTWQGLRQWIFDLMYYDPHLSAVSFLVNSIHFVVLLQKSMRTSSTNIMLLAIAIYNLAYMAYPVINSLKGMYDDTKPCKLPDPYAYVFFKWIYFSVQDDVRRCDAFLGLAMASIRTFVLKFPMKSNTATSSSFGWKTCLILFLLSSIISFAYLLRTEVARDNWSSEEWECYERFPNETSGKVYAVVPSKLSQWNLYMFSRVQMALDGTFSKIIPAVLFPILTLLLIVQLRKIEESRNKMFSDSNQNK</sequence>
<feature type="transmembrane region" description="Helical" evidence="5">
    <location>
        <begin position="7"/>
        <end position="29"/>
    </location>
</feature>
<feature type="domain" description="G-protein coupled receptors family 1 profile" evidence="6">
    <location>
        <begin position="63"/>
        <end position="283"/>
    </location>
</feature>
<proteinExistence type="predicted"/>
<keyword evidence="3 5" id="KW-1133">Transmembrane helix</keyword>
<evidence type="ECO:0000256" key="2">
    <source>
        <dbReference type="ARBA" id="ARBA00022692"/>
    </source>
</evidence>
<comment type="subcellular location">
    <subcellularLocation>
        <location evidence="1">Membrane</location>
    </subcellularLocation>
</comment>
<name>A0A2G5V9S3_9PELO</name>
<accession>A0A2G5V9S3</accession>
<dbReference type="PANTHER" id="PTHR22751:SF30">
    <property type="entry name" value="G-PROTEIN COUPLED RECEPTORS FAMILY 1 PROFILE DOMAIN-CONTAINING PROTEIN"/>
    <property type="match status" value="1"/>
</dbReference>